<dbReference type="PANTHER" id="PTHR19855">
    <property type="entry name" value="WD40 REPEAT PROTEIN 12, 37"/>
    <property type="match status" value="1"/>
</dbReference>
<dbReference type="SUPFAM" id="SSF50978">
    <property type="entry name" value="WD40 repeat-like"/>
    <property type="match status" value="1"/>
</dbReference>
<dbReference type="Gene3D" id="2.130.10.10">
    <property type="entry name" value="YVTN repeat-like/Quinoprotein amine dehydrogenase"/>
    <property type="match status" value="2"/>
</dbReference>
<dbReference type="InterPro" id="IPR019775">
    <property type="entry name" value="WD40_repeat_CS"/>
</dbReference>
<comment type="caution">
    <text evidence="6">The sequence shown here is derived from an EMBL/GenBank/DDBJ whole genome shotgun (WGS) entry which is preliminary data.</text>
</comment>
<dbReference type="InterPro" id="IPR036322">
    <property type="entry name" value="WD40_repeat_dom_sf"/>
</dbReference>
<dbReference type="InterPro" id="IPR001810">
    <property type="entry name" value="F-box_dom"/>
</dbReference>
<dbReference type="SUPFAM" id="SSF81383">
    <property type="entry name" value="F-box domain"/>
    <property type="match status" value="1"/>
</dbReference>
<evidence type="ECO:0000313" key="6">
    <source>
        <dbReference type="EMBL" id="KAK5584068.1"/>
    </source>
</evidence>
<evidence type="ECO:0000256" key="2">
    <source>
        <dbReference type="ARBA" id="ARBA00022737"/>
    </source>
</evidence>
<feature type="region of interest" description="Disordered" evidence="4">
    <location>
        <begin position="118"/>
        <end position="139"/>
    </location>
</feature>
<dbReference type="SMART" id="SM00256">
    <property type="entry name" value="FBOX"/>
    <property type="match status" value="1"/>
</dbReference>
<reference evidence="6 7" key="1">
    <citation type="submission" date="2023-11" db="EMBL/GenBank/DDBJ databases">
        <title>Dfirmibasis_genome.</title>
        <authorList>
            <person name="Edelbroek B."/>
            <person name="Kjellin J."/>
            <person name="Jerlstrom-Hultqvist J."/>
            <person name="Soderbom F."/>
        </authorList>
    </citation>
    <scope>NUCLEOTIDE SEQUENCE [LARGE SCALE GENOMIC DNA]</scope>
    <source>
        <strain evidence="6 7">TNS-C-14</strain>
    </source>
</reference>
<evidence type="ECO:0000256" key="3">
    <source>
        <dbReference type="PROSITE-ProRule" id="PRU00221"/>
    </source>
</evidence>
<dbReference type="Pfam" id="PF12937">
    <property type="entry name" value="F-box-like"/>
    <property type="match status" value="1"/>
</dbReference>
<proteinExistence type="predicted"/>
<organism evidence="6 7">
    <name type="scientific">Dictyostelium firmibasis</name>
    <dbReference type="NCBI Taxonomy" id="79012"/>
    <lineage>
        <taxon>Eukaryota</taxon>
        <taxon>Amoebozoa</taxon>
        <taxon>Evosea</taxon>
        <taxon>Eumycetozoa</taxon>
        <taxon>Dictyostelia</taxon>
        <taxon>Dictyosteliales</taxon>
        <taxon>Dictyosteliaceae</taxon>
        <taxon>Dictyostelium</taxon>
    </lineage>
</organism>
<keyword evidence="2" id="KW-0677">Repeat</keyword>
<dbReference type="InterPro" id="IPR036047">
    <property type="entry name" value="F-box-like_dom_sf"/>
</dbReference>
<accession>A0AAN7UBX1</accession>
<evidence type="ECO:0000256" key="4">
    <source>
        <dbReference type="SAM" id="MobiDB-lite"/>
    </source>
</evidence>
<dbReference type="PANTHER" id="PTHR19855:SF11">
    <property type="entry name" value="RIBOSOME BIOGENESIS PROTEIN WDR12"/>
    <property type="match status" value="1"/>
</dbReference>
<keyword evidence="1 3" id="KW-0853">WD repeat</keyword>
<dbReference type="Pfam" id="PF00400">
    <property type="entry name" value="WD40"/>
    <property type="match status" value="6"/>
</dbReference>
<name>A0AAN7UBX1_9MYCE</name>
<dbReference type="PROSITE" id="PS50294">
    <property type="entry name" value="WD_REPEATS_REGION"/>
    <property type="match status" value="1"/>
</dbReference>
<dbReference type="PROSITE" id="PS50181">
    <property type="entry name" value="FBOX"/>
    <property type="match status" value="1"/>
</dbReference>
<feature type="domain" description="F-box" evidence="5">
    <location>
        <begin position="55"/>
        <end position="102"/>
    </location>
</feature>
<keyword evidence="7" id="KW-1185">Reference proteome</keyword>
<gene>
    <name evidence="6" type="ORF">RB653_005675</name>
</gene>
<dbReference type="InterPro" id="IPR015943">
    <property type="entry name" value="WD40/YVTN_repeat-like_dom_sf"/>
</dbReference>
<dbReference type="InterPro" id="IPR001680">
    <property type="entry name" value="WD40_rpt"/>
</dbReference>
<dbReference type="InterPro" id="IPR020472">
    <property type="entry name" value="WD40_PAC1"/>
</dbReference>
<evidence type="ECO:0000313" key="7">
    <source>
        <dbReference type="Proteomes" id="UP001344447"/>
    </source>
</evidence>
<sequence>METFYNILKKDFLSFNLKNNDIHYKDSIKIKPNYNKINNQITNEDNNNKNDNSNNNFLYLLPNEIISNILSNLDVIDIVSLSIVNNHFYYLINSYNNLWKSLYYKYFKSNFLNIIKNEKGNSKNNNNKPNSIDIRNTADENENSLNKKMLRSKKKQQFKQLNNYKQQQQQQTNWKNNFLNESRIESNWKINRFTTYTIDTNIGGVFCLSQRQSMLVTGSFDSSLKVWKISETIKSNSSSIDSTEYNRSKINIEPILKIKGHDGWIWSTHLKHSKNYHRMKCISSSQDGTILITDINYNNFIDYSQRNKYKNNYSPSSIRSFNMKSFKKNLSSPSHSSSSNHLKNKQQISTEHVGQNNNNIDINNNIILDGNFLKGHKGTVWTTLPDKSMENVYSGGSDSTIKRWNIEKMEYVGDIGKHNESVLCLSGVTYENPHLIASGSSDHSIKLWDVRIQHYHNQSHSSSSSLSPSLVLSINEHGVNVNCLSLYNHFIISGGEDGIIRVSDIRYVITSPRPHVIAEIHAHDSSIRALSIKRNRMATTSSDIKIWNTKSLDRPTQTLIGHKGSVVSMQLNSSNIISGSLDSTVKFWNYK</sequence>
<protein>
    <recommendedName>
        <fullName evidence="5">F-box domain-containing protein</fullName>
    </recommendedName>
</protein>
<evidence type="ECO:0000256" key="1">
    <source>
        <dbReference type="ARBA" id="ARBA00022574"/>
    </source>
</evidence>
<dbReference type="PROSITE" id="PS50082">
    <property type="entry name" value="WD_REPEATS_2"/>
    <property type="match status" value="3"/>
</dbReference>
<dbReference type="EMBL" id="JAVFKY010000001">
    <property type="protein sequence ID" value="KAK5584068.1"/>
    <property type="molecule type" value="Genomic_DNA"/>
</dbReference>
<dbReference type="CDD" id="cd09917">
    <property type="entry name" value="F-box_SF"/>
    <property type="match status" value="1"/>
</dbReference>
<feature type="repeat" description="WD" evidence="3">
    <location>
        <begin position="415"/>
        <end position="451"/>
    </location>
</feature>
<feature type="compositionally biased region" description="Low complexity" evidence="4">
    <location>
        <begin position="122"/>
        <end position="135"/>
    </location>
</feature>
<dbReference type="Proteomes" id="UP001344447">
    <property type="component" value="Unassembled WGS sequence"/>
</dbReference>
<evidence type="ECO:0000259" key="5">
    <source>
        <dbReference type="PROSITE" id="PS50181"/>
    </source>
</evidence>
<feature type="repeat" description="WD" evidence="3">
    <location>
        <begin position="373"/>
        <end position="414"/>
    </location>
</feature>
<dbReference type="PRINTS" id="PR00320">
    <property type="entry name" value="GPROTEINBRPT"/>
</dbReference>
<dbReference type="AlphaFoldDB" id="A0AAN7UBX1"/>
<dbReference type="SMART" id="SM00320">
    <property type="entry name" value="WD40"/>
    <property type="match status" value="7"/>
</dbReference>
<feature type="compositionally biased region" description="Low complexity" evidence="4">
    <location>
        <begin position="328"/>
        <end position="341"/>
    </location>
</feature>
<feature type="repeat" description="WD" evidence="3">
    <location>
        <begin position="559"/>
        <end position="591"/>
    </location>
</feature>
<dbReference type="Gene3D" id="1.20.1280.50">
    <property type="match status" value="1"/>
</dbReference>
<feature type="region of interest" description="Disordered" evidence="4">
    <location>
        <begin position="327"/>
        <end position="348"/>
    </location>
</feature>
<dbReference type="PROSITE" id="PS00678">
    <property type="entry name" value="WD_REPEATS_1"/>
    <property type="match status" value="1"/>
</dbReference>